<name>A0AAE0RMW6_9BIVA</name>
<dbReference type="PROSITE" id="PS50115">
    <property type="entry name" value="ARFGAP"/>
    <property type="match status" value="1"/>
</dbReference>
<dbReference type="PRINTS" id="PR00405">
    <property type="entry name" value="REVINTRACTNG"/>
</dbReference>
<dbReference type="Pfam" id="PF00536">
    <property type="entry name" value="SAM_1"/>
    <property type="match status" value="1"/>
</dbReference>
<dbReference type="SMART" id="SM00324">
    <property type="entry name" value="RhoGAP"/>
    <property type="match status" value="1"/>
</dbReference>
<dbReference type="CDD" id="cd00821">
    <property type="entry name" value="PH"/>
    <property type="match status" value="1"/>
</dbReference>
<dbReference type="SMART" id="SM00233">
    <property type="entry name" value="PH"/>
    <property type="match status" value="5"/>
</dbReference>
<feature type="domain" description="SAM" evidence="5">
    <location>
        <begin position="1"/>
        <end position="65"/>
    </location>
</feature>
<dbReference type="InterPro" id="IPR011993">
    <property type="entry name" value="PH-like_dom_sf"/>
</dbReference>
<dbReference type="Gene3D" id="1.10.150.50">
    <property type="entry name" value="Transcription Factor, Ets-1"/>
    <property type="match status" value="1"/>
</dbReference>
<accession>A0AAE0RMW6</accession>
<proteinExistence type="predicted"/>
<dbReference type="InterPro" id="IPR038508">
    <property type="entry name" value="ArfGAP_dom_sf"/>
</dbReference>
<comment type="caution">
    <text evidence="8">The sequence shown here is derived from an EMBL/GenBank/DDBJ whole genome shotgun (WGS) entry which is preliminary data.</text>
</comment>
<dbReference type="GO" id="GO:0005547">
    <property type="term" value="F:phosphatidylinositol-3,4,5-trisphosphate binding"/>
    <property type="evidence" value="ECO:0007669"/>
    <property type="project" value="TreeGrafter"/>
</dbReference>
<evidence type="ECO:0000256" key="1">
    <source>
        <dbReference type="ARBA" id="ARBA00022468"/>
    </source>
</evidence>
<evidence type="ECO:0000256" key="2">
    <source>
        <dbReference type="PROSITE-ProRule" id="PRU00288"/>
    </source>
</evidence>
<feature type="compositionally biased region" description="Polar residues" evidence="3">
    <location>
        <begin position="477"/>
        <end position="495"/>
    </location>
</feature>
<evidence type="ECO:0000259" key="4">
    <source>
        <dbReference type="PROSITE" id="PS50003"/>
    </source>
</evidence>
<evidence type="ECO:0000313" key="8">
    <source>
        <dbReference type="EMBL" id="KAK3576085.1"/>
    </source>
</evidence>
<dbReference type="SUPFAM" id="SSF48350">
    <property type="entry name" value="GTPase activation domain, GAP"/>
    <property type="match status" value="1"/>
</dbReference>
<evidence type="ECO:0000259" key="6">
    <source>
        <dbReference type="PROSITE" id="PS50115"/>
    </source>
</evidence>
<dbReference type="InterPro" id="IPR001164">
    <property type="entry name" value="ArfGAP_dom"/>
</dbReference>
<keyword evidence="1" id="KW-0343">GTPase activation</keyword>
<dbReference type="InterPro" id="IPR037278">
    <property type="entry name" value="ARFGAP/RecO"/>
</dbReference>
<dbReference type="SUPFAM" id="SSF47769">
    <property type="entry name" value="SAM/Pointed domain"/>
    <property type="match status" value="1"/>
</dbReference>
<dbReference type="SUPFAM" id="SSF54236">
    <property type="entry name" value="Ubiquitin-like"/>
    <property type="match status" value="1"/>
</dbReference>
<dbReference type="GO" id="GO:0005737">
    <property type="term" value="C:cytoplasm"/>
    <property type="evidence" value="ECO:0007669"/>
    <property type="project" value="TreeGrafter"/>
</dbReference>
<reference evidence="8" key="3">
    <citation type="submission" date="2023-05" db="EMBL/GenBank/DDBJ databases">
        <authorList>
            <person name="Smith C.H."/>
        </authorList>
    </citation>
    <scope>NUCLEOTIDE SEQUENCE</scope>
    <source>
        <strain evidence="8">CHS0354</strain>
        <tissue evidence="8">Mantle</tissue>
    </source>
</reference>
<dbReference type="PANTHER" id="PTHR45899:SF2">
    <property type="entry name" value="RHO GTPASE ACTIVATING PROTEIN AT 15B, ISOFORM C"/>
    <property type="match status" value="1"/>
</dbReference>
<dbReference type="SMART" id="SM00454">
    <property type="entry name" value="SAM"/>
    <property type="match status" value="1"/>
</dbReference>
<keyword evidence="2" id="KW-0863">Zinc-finger</keyword>
<dbReference type="InterPro" id="IPR052227">
    <property type="entry name" value="Arf-Rho-GAP_ANK-PH_domain"/>
</dbReference>
<reference evidence="8" key="2">
    <citation type="journal article" date="2021" name="Genome Biol. Evol.">
        <title>Developing a high-quality reference genome for a parasitic bivalve with doubly uniparental inheritance (Bivalvia: Unionida).</title>
        <authorList>
            <person name="Smith C.H."/>
        </authorList>
    </citation>
    <scope>NUCLEOTIDE SEQUENCE</scope>
    <source>
        <strain evidence="8">CHS0354</strain>
        <tissue evidence="8">Mantle</tissue>
    </source>
</reference>
<dbReference type="InterPro" id="IPR008936">
    <property type="entry name" value="Rho_GTPase_activation_prot"/>
</dbReference>
<dbReference type="Gene3D" id="1.10.220.150">
    <property type="entry name" value="Arf GTPase activating protein"/>
    <property type="match status" value="1"/>
</dbReference>
<feature type="compositionally biased region" description="Basic residues" evidence="3">
    <location>
        <begin position="135"/>
        <end position="146"/>
    </location>
</feature>
<feature type="region of interest" description="Disordered" evidence="3">
    <location>
        <begin position="109"/>
        <end position="180"/>
    </location>
</feature>
<feature type="compositionally biased region" description="Low complexity" evidence="3">
    <location>
        <begin position="162"/>
        <end position="172"/>
    </location>
</feature>
<dbReference type="Gene3D" id="3.10.20.90">
    <property type="entry name" value="Phosphatidylinositol 3-kinase Catalytic Subunit, Chain A, domain 1"/>
    <property type="match status" value="1"/>
</dbReference>
<feature type="domain" description="Arf-GAP" evidence="6">
    <location>
        <begin position="837"/>
        <end position="961"/>
    </location>
</feature>
<dbReference type="SMART" id="SM00105">
    <property type="entry name" value="ArfGap"/>
    <property type="match status" value="1"/>
</dbReference>
<keyword evidence="2" id="KW-0862">Zinc</keyword>
<feature type="compositionally biased region" description="Polar residues" evidence="3">
    <location>
        <begin position="111"/>
        <end position="129"/>
    </location>
</feature>
<dbReference type="GO" id="GO:0007165">
    <property type="term" value="P:signal transduction"/>
    <property type="evidence" value="ECO:0007669"/>
    <property type="project" value="InterPro"/>
</dbReference>
<dbReference type="Pfam" id="PF01412">
    <property type="entry name" value="ArfGap"/>
    <property type="match status" value="1"/>
</dbReference>
<dbReference type="Pfam" id="PF00620">
    <property type="entry name" value="RhoGAP"/>
    <property type="match status" value="1"/>
</dbReference>
<dbReference type="Pfam" id="PF00169">
    <property type="entry name" value="PH"/>
    <property type="match status" value="2"/>
</dbReference>
<keyword evidence="9" id="KW-1185">Reference proteome</keyword>
<evidence type="ECO:0000313" key="9">
    <source>
        <dbReference type="Proteomes" id="UP001195483"/>
    </source>
</evidence>
<dbReference type="InterPro" id="IPR000159">
    <property type="entry name" value="RA_dom"/>
</dbReference>
<dbReference type="InterPro" id="IPR001849">
    <property type="entry name" value="PH_domain"/>
</dbReference>
<feature type="region of interest" description="Disordered" evidence="3">
    <location>
        <begin position="466"/>
        <end position="511"/>
    </location>
</feature>
<feature type="domain" description="PH" evidence="4">
    <location>
        <begin position="1043"/>
        <end position="1140"/>
    </location>
</feature>
<dbReference type="SUPFAM" id="SSF57863">
    <property type="entry name" value="ArfGap/RecO-like zinc finger"/>
    <property type="match status" value="1"/>
</dbReference>
<protein>
    <recommendedName>
        <fullName evidence="10">Arf-GAP with Rho-GAP domain, ANK repeat and PH domain-containing protein 1</fullName>
    </recommendedName>
</protein>
<feature type="domain" description="PH" evidence="4">
    <location>
        <begin position="607"/>
        <end position="725"/>
    </location>
</feature>
<dbReference type="Gene3D" id="2.30.29.30">
    <property type="entry name" value="Pleckstrin-homology domain (PH domain)/Phosphotyrosine-binding domain (PTB)"/>
    <property type="match status" value="4"/>
</dbReference>
<dbReference type="InterPro" id="IPR029071">
    <property type="entry name" value="Ubiquitin-like_domsf"/>
</dbReference>
<dbReference type="Proteomes" id="UP001195483">
    <property type="component" value="Unassembled WGS sequence"/>
</dbReference>
<reference evidence="8" key="1">
    <citation type="journal article" date="2021" name="Genome Biol. Evol.">
        <title>A High-Quality Reference Genome for a Parasitic Bivalve with Doubly Uniparental Inheritance (Bivalvia: Unionida).</title>
        <authorList>
            <person name="Smith C.H."/>
        </authorList>
    </citation>
    <scope>NUCLEOTIDE SEQUENCE</scope>
    <source>
        <strain evidence="8">CHS0354</strain>
    </source>
</reference>
<dbReference type="PROSITE" id="PS50238">
    <property type="entry name" value="RHOGAP"/>
    <property type="match status" value="1"/>
</dbReference>
<dbReference type="EMBL" id="JAEAOA010000868">
    <property type="protein sequence ID" value="KAK3576085.1"/>
    <property type="molecule type" value="Genomic_DNA"/>
</dbReference>
<sequence>MSSGMVRAWLESLNLGQYVGQFLEHNIDTLEQCSVLDDQMLQEVGVSLVGHRKRILNHLPTVDEDVYVNENLVADKLINIPSISPRGLQSRIGDSLSNSDTSLSSIEGVIHSQSSRETSPIASQTNSDGQVRPIPKPRQKVKRPTPKPRTSSMLVKESVKITKATKSASTTDDTQDFCGGEESSQTFQIEYSGDTKALQSNETKWMGISKLLKNDPPYVNVVKGSNSQAVFVEEENATDNTDEIPQDRECSIYEPIWDENSSSSPAFRGKITGALNIRDLSPLTPNRVDSVISLSVNLEDNVGQNRYSSMSFDIPPPEFPPPPLPSDVSRADVLADFDPFSCPPIPPRPDNQPKKTVQKYENFSFNPSHFAQAESQTLPPTINEEPGMDEDIFFREMSSSIRGIADVSKDPFQNNAFQNCELSLSLDPFQNIDPFQSSDPFHRRDPFGSFKADDYQDFEIKVKNSLSHKTADHQPQKSHQPQPLQKSHQPQPLQKSHSEDPIYEDSDPITEKGTDLVGLKKFTNSHSLDKRSASSSNSSQSIWLSDVVPAPDFRVTVSFEDRSGVYSIAGELADSDESNESVEVTDGRISNGSVPVMPTQQVVPPRKKERSGWLYKQGGVKANRGWRKRWVIFNGRDLRYYADNRTQVSKRIVPLFIMKEVTQEIYSKDSQSVPDRRDSITAFFTQSGGKLYKFLVKTKNRTFHFATDDPNDCMLWTNTIMQAIIEYKPPPGGEKEGGDMHDPDLQGWIKFDGKNNKYLVAIKNQRLCYYNSGEDFKLGTPVHDIEMKLAAVKEIDKTKLQLSTHYCHFMLQFERSHDALKWRMAIEEAIADALGDNKVLNKVTENHHNKKCADCDAPNPHWSSINLGIVLCKKCAGIHREFQSSLSKVRSLRMDTSVWTPSLIEILQVIGNKNANDFWARKTTPKDQINENSLPEVRQKFIHQKYREKKFCNLHHLSQDKNSLNMALLQSVKTDDVLTTMEILFSGADVKYADPCDPNLTVLEVAREAKQNLQAEFLLQNGGDCTQNSLLGGGHEARLARMKICHQGYLHKTGPNMKDFLRRWCVVEHGCISYFVDEKSTVFKDRVDSDFLLSIQNSNRDRLKTVFEVSTKKHNRIYLFRTDSEEEKLSWMQVFSQLFCPVELIETMKKRKFILAGMFYMKQGLNMEWQRTWLVIEGRTLFYTQQDVTSIEEEEADLRKMTSLTKIADKSGSCSLCLESGPQLVISNPQGITLYIQADLVRDTERLLTFLDIGMKHGGDFLDDQPLTADDVPVLVEHCIDLIERRALTTRGIYREASVSSHIQNMLDRFKEDARSVALTDETDVHVVANVIKRFFRNLDEPLLTSRLYKPFTQTAALGDKVVKEQWYKYLLQQLPRVNYQTLKRLASHLWRLSTHSSENLMKLENIATSFGSTLMKSNKEENQTMSVIGHGVQMEMQVISDIVSSYQQLFDVVAEQSVVKRISEAENEIVKIIGTATTCPSVDELDNMLITVYYLHHSGSSESIHENSESIKISNKTTAEDVVKMMRSKLNIQTGCWYLHEVLCSGSMERPLHPKQNVMSVLKTWWTWDKNHSSRASLCLKNRDLVDFIMQSYNPGQPLFSEFKFTVDRETKKYAFDFSQSRLSYYKDMKKASPIGSWEVEKIILYKGADSFKRKVPGSDFKFPFSFFQQGEKFGSKEPMGRAVWCSSESELFKWMSAMIMAQYPNGLS</sequence>
<dbReference type="PROSITE" id="PS50105">
    <property type="entry name" value="SAM_DOMAIN"/>
    <property type="match status" value="1"/>
</dbReference>
<evidence type="ECO:0000256" key="3">
    <source>
        <dbReference type="SAM" id="MobiDB-lite"/>
    </source>
</evidence>
<dbReference type="InterPro" id="IPR000198">
    <property type="entry name" value="RhoGAP_dom"/>
</dbReference>
<dbReference type="SUPFAM" id="SSF50729">
    <property type="entry name" value="PH domain-like"/>
    <property type="match status" value="4"/>
</dbReference>
<keyword evidence="2" id="KW-0479">Metal-binding</keyword>
<dbReference type="GO" id="GO:0008270">
    <property type="term" value="F:zinc ion binding"/>
    <property type="evidence" value="ECO:0007669"/>
    <property type="project" value="UniProtKB-KW"/>
</dbReference>
<evidence type="ECO:0000259" key="5">
    <source>
        <dbReference type="PROSITE" id="PS50105"/>
    </source>
</evidence>
<dbReference type="PANTHER" id="PTHR45899">
    <property type="entry name" value="RHO GTPASE ACTIVATING PROTEIN AT 15B, ISOFORM C"/>
    <property type="match status" value="1"/>
</dbReference>
<dbReference type="PROSITE" id="PS50003">
    <property type="entry name" value="PH_DOMAIN"/>
    <property type="match status" value="2"/>
</dbReference>
<dbReference type="InterPro" id="IPR013761">
    <property type="entry name" value="SAM/pointed_sf"/>
</dbReference>
<dbReference type="InterPro" id="IPR001660">
    <property type="entry name" value="SAM"/>
</dbReference>
<organism evidence="8 9">
    <name type="scientific">Potamilus streckersoni</name>
    <dbReference type="NCBI Taxonomy" id="2493646"/>
    <lineage>
        <taxon>Eukaryota</taxon>
        <taxon>Metazoa</taxon>
        <taxon>Spiralia</taxon>
        <taxon>Lophotrochozoa</taxon>
        <taxon>Mollusca</taxon>
        <taxon>Bivalvia</taxon>
        <taxon>Autobranchia</taxon>
        <taxon>Heteroconchia</taxon>
        <taxon>Palaeoheterodonta</taxon>
        <taxon>Unionida</taxon>
        <taxon>Unionoidea</taxon>
        <taxon>Unionidae</taxon>
        <taxon>Ambleminae</taxon>
        <taxon>Lampsilini</taxon>
        <taxon>Potamilus</taxon>
    </lineage>
</organism>
<feature type="domain" description="Rho-GAP" evidence="7">
    <location>
        <begin position="1265"/>
        <end position="1451"/>
    </location>
</feature>
<dbReference type="Gene3D" id="1.10.555.10">
    <property type="entry name" value="Rho GTPase activation protein"/>
    <property type="match status" value="1"/>
</dbReference>
<dbReference type="Pfam" id="PF00788">
    <property type="entry name" value="RA"/>
    <property type="match status" value="1"/>
</dbReference>
<evidence type="ECO:0008006" key="10">
    <source>
        <dbReference type="Google" id="ProtNLM"/>
    </source>
</evidence>
<dbReference type="GO" id="GO:0005096">
    <property type="term" value="F:GTPase activator activity"/>
    <property type="evidence" value="ECO:0007669"/>
    <property type="project" value="UniProtKB-KW"/>
</dbReference>
<evidence type="ECO:0000259" key="7">
    <source>
        <dbReference type="PROSITE" id="PS50238"/>
    </source>
</evidence>
<gene>
    <name evidence="8" type="ORF">CHS0354_014089</name>
</gene>